<feature type="transmembrane region" description="Helical" evidence="8">
    <location>
        <begin position="358"/>
        <end position="382"/>
    </location>
</feature>
<dbReference type="RefSeq" id="WP_377343322.1">
    <property type="nucleotide sequence ID" value="NZ_JBHLUE010000026.1"/>
</dbReference>
<gene>
    <name evidence="10" type="ORF">ACFFHU_27840</name>
</gene>
<organism evidence="10 11">
    <name type="scientific">Plantactinospora siamensis</name>
    <dbReference type="NCBI Taxonomy" id="555372"/>
    <lineage>
        <taxon>Bacteria</taxon>
        <taxon>Bacillati</taxon>
        <taxon>Actinomycetota</taxon>
        <taxon>Actinomycetes</taxon>
        <taxon>Micromonosporales</taxon>
        <taxon>Micromonosporaceae</taxon>
        <taxon>Plantactinospora</taxon>
    </lineage>
</organism>
<dbReference type="InterPro" id="IPR036259">
    <property type="entry name" value="MFS_trans_sf"/>
</dbReference>
<keyword evidence="5 8" id="KW-1133">Transmembrane helix</keyword>
<evidence type="ECO:0000256" key="3">
    <source>
        <dbReference type="ARBA" id="ARBA00022475"/>
    </source>
</evidence>
<evidence type="ECO:0000256" key="8">
    <source>
        <dbReference type="SAM" id="Phobius"/>
    </source>
</evidence>
<evidence type="ECO:0000256" key="6">
    <source>
        <dbReference type="ARBA" id="ARBA00023136"/>
    </source>
</evidence>
<feature type="transmembrane region" description="Helical" evidence="8">
    <location>
        <begin position="260"/>
        <end position="277"/>
    </location>
</feature>
<feature type="transmembrane region" description="Helical" evidence="8">
    <location>
        <begin position="424"/>
        <end position="443"/>
    </location>
</feature>
<feature type="transmembrane region" description="Helical" evidence="8">
    <location>
        <begin position="90"/>
        <end position="108"/>
    </location>
</feature>
<protein>
    <submittedName>
        <fullName evidence="10">MFS transporter</fullName>
    </submittedName>
</protein>
<feature type="transmembrane region" description="Helical" evidence="8">
    <location>
        <begin position="326"/>
        <end position="346"/>
    </location>
</feature>
<evidence type="ECO:0000256" key="1">
    <source>
        <dbReference type="ARBA" id="ARBA00004651"/>
    </source>
</evidence>
<evidence type="ECO:0000256" key="7">
    <source>
        <dbReference type="SAM" id="MobiDB-lite"/>
    </source>
</evidence>
<dbReference type="Proteomes" id="UP001589894">
    <property type="component" value="Unassembled WGS sequence"/>
</dbReference>
<feature type="transmembrane region" description="Helical" evidence="8">
    <location>
        <begin position="55"/>
        <end position="78"/>
    </location>
</feature>
<name>A0ABV6P4H2_9ACTN</name>
<dbReference type="EMBL" id="JBHLUE010000026">
    <property type="protein sequence ID" value="MFC0567943.1"/>
    <property type="molecule type" value="Genomic_DNA"/>
</dbReference>
<accession>A0ABV6P4H2</accession>
<comment type="subcellular location">
    <subcellularLocation>
        <location evidence="1">Cell membrane</location>
        <topology evidence="1">Multi-pass membrane protein</topology>
    </subcellularLocation>
</comment>
<dbReference type="PANTHER" id="PTHR23517:SF2">
    <property type="entry name" value="MULTIDRUG RESISTANCE PROTEIN MDTH"/>
    <property type="match status" value="1"/>
</dbReference>
<feature type="transmembrane region" description="Helical" evidence="8">
    <location>
        <begin position="297"/>
        <end position="314"/>
    </location>
</feature>
<keyword evidence="11" id="KW-1185">Reference proteome</keyword>
<feature type="region of interest" description="Disordered" evidence="7">
    <location>
        <begin position="453"/>
        <end position="476"/>
    </location>
</feature>
<feature type="transmembrane region" description="Helical" evidence="8">
    <location>
        <begin position="24"/>
        <end position="49"/>
    </location>
</feature>
<feature type="compositionally biased region" description="Low complexity" evidence="7">
    <location>
        <begin position="225"/>
        <end position="235"/>
    </location>
</feature>
<reference evidence="10 11" key="1">
    <citation type="submission" date="2024-09" db="EMBL/GenBank/DDBJ databases">
        <authorList>
            <person name="Sun Q."/>
            <person name="Mori K."/>
        </authorList>
    </citation>
    <scope>NUCLEOTIDE SEQUENCE [LARGE SCALE GENOMIC DNA]</scope>
    <source>
        <strain evidence="10 11">TBRC 2205</strain>
    </source>
</reference>
<evidence type="ECO:0000256" key="4">
    <source>
        <dbReference type="ARBA" id="ARBA00022692"/>
    </source>
</evidence>
<sequence length="476" mass="48596">MSRPLPDRRAARPSPWLPRLGRGAWLALGINALSCLGSGLTLPFLIVYLHQVRGFGLPTAGLILALSAVVGLVTTPLTGPLVDRVGSSRALVAGLVTGGLGIALYALATTVPLAVLAAVVYGCASGLMWNGFATLLTSLVAPAERGSVFALRYMSANVAFGAGALISGFVTFSARPGPYVAILLVDAASYLLFAVALIRLRSLSTGPPAPAGQDRATPAGREHAAPGGPEHAAAAGRERGDPAPAGDRREGYREVLRDRALLAALLVHSLLMVFALSQTNVTFAAWVTGDGSGSTRVVGLAFSVNIAVLLLAQLPAIRLARGRSRFAGAAGAAGLFAAAWVVLVLPTTLGLTGPGHDLLQIASLGVFALGEAMLSPTLPALVNDLAPERLRGRYNAVFSLSNQVGPVIAPVLAGLALGHALGQPYLYALAVACLATGGLALLVRRPIPRSADLGTVGDRRRPARPVADGAPAGAAR</sequence>
<feature type="transmembrane region" description="Helical" evidence="8">
    <location>
        <begin position="114"/>
        <end position="141"/>
    </location>
</feature>
<dbReference type="Gene3D" id="1.20.1250.20">
    <property type="entry name" value="MFS general substrate transporter like domains"/>
    <property type="match status" value="1"/>
</dbReference>
<dbReference type="PANTHER" id="PTHR23517">
    <property type="entry name" value="RESISTANCE PROTEIN MDTM, PUTATIVE-RELATED-RELATED"/>
    <property type="match status" value="1"/>
</dbReference>
<dbReference type="InterPro" id="IPR020846">
    <property type="entry name" value="MFS_dom"/>
</dbReference>
<evidence type="ECO:0000313" key="11">
    <source>
        <dbReference type="Proteomes" id="UP001589894"/>
    </source>
</evidence>
<dbReference type="Pfam" id="PF07690">
    <property type="entry name" value="MFS_1"/>
    <property type="match status" value="1"/>
</dbReference>
<dbReference type="InterPro" id="IPR050171">
    <property type="entry name" value="MFS_Transporters"/>
</dbReference>
<keyword evidence="6 8" id="KW-0472">Membrane</keyword>
<feature type="transmembrane region" description="Helical" evidence="8">
    <location>
        <begin position="153"/>
        <end position="173"/>
    </location>
</feature>
<keyword evidence="2" id="KW-0813">Transport</keyword>
<keyword evidence="3" id="KW-1003">Cell membrane</keyword>
<evidence type="ECO:0000256" key="5">
    <source>
        <dbReference type="ARBA" id="ARBA00022989"/>
    </source>
</evidence>
<proteinExistence type="predicted"/>
<feature type="compositionally biased region" description="Basic and acidic residues" evidence="7">
    <location>
        <begin position="236"/>
        <end position="249"/>
    </location>
</feature>
<evidence type="ECO:0000259" key="9">
    <source>
        <dbReference type="PROSITE" id="PS50850"/>
    </source>
</evidence>
<comment type="caution">
    <text evidence="10">The sequence shown here is derived from an EMBL/GenBank/DDBJ whole genome shotgun (WGS) entry which is preliminary data.</text>
</comment>
<feature type="region of interest" description="Disordered" evidence="7">
    <location>
        <begin position="207"/>
        <end position="249"/>
    </location>
</feature>
<evidence type="ECO:0000313" key="10">
    <source>
        <dbReference type="EMBL" id="MFC0567943.1"/>
    </source>
</evidence>
<evidence type="ECO:0000256" key="2">
    <source>
        <dbReference type="ARBA" id="ARBA00022448"/>
    </source>
</evidence>
<keyword evidence="4 8" id="KW-0812">Transmembrane</keyword>
<dbReference type="InterPro" id="IPR011701">
    <property type="entry name" value="MFS"/>
</dbReference>
<feature type="transmembrane region" description="Helical" evidence="8">
    <location>
        <begin position="394"/>
        <end position="418"/>
    </location>
</feature>
<dbReference type="SUPFAM" id="SSF103473">
    <property type="entry name" value="MFS general substrate transporter"/>
    <property type="match status" value="1"/>
</dbReference>
<feature type="transmembrane region" description="Helical" evidence="8">
    <location>
        <begin position="179"/>
        <end position="198"/>
    </location>
</feature>
<feature type="domain" description="Major facilitator superfamily (MFS) profile" evidence="9">
    <location>
        <begin position="1"/>
        <end position="449"/>
    </location>
</feature>
<dbReference type="PROSITE" id="PS50850">
    <property type="entry name" value="MFS"/>
    <property type="match status" value="1"/>
</dbReference>